<protein>
    <submittedName>
        <fullName evidence="1">ATP-dependent DNA helicase PIF1</fullName>
    </submittedName>
</protein>
<dbReference type="PANTHER" id="PTHR10492:SF74">
    <property type="entry name" value="ATP-DEPENDENT DNA HELICASE"/>
    <property type="match status" value="1"/>
</dbReference>
<feature type="non-terminal residue" evidence="1">
    <location>
        <position position="121"/>
    </location>
</feature>
<keyword evidence="1" id="KW-0547">Nucleotide-binding</keyword>
<keyword evidence="1" id="KW-0378">Hydrolase</keyword>
<sequence length="121" mass="13525">MRLKGDLTNKSESDLKEFADWILKIGDGLLDGDENGEAEIKVPDELCVVQGEKPLLELVEFVYPNIVDDIGKNNFFQDEAILAPTLEVVKEVNDFVLSMIPGESQDYLSCDTPCKSDEDQE</sequence>
<dbReference type="Proteomes" id="UP000265520">
    <property type="component" value="Unassembled WGS sequence"/>
</dbReference>
<keyword evidence="2" id="KW-1185">Reference proteome</keyword>
<comment type="caution">
    <text evidence="1">The sequence shown here is derived from an EMBL/GenBank/DDBJ whole genome shotgun (WGS) entry which is preliminary data.</text>
</comment>
<dbReference type="PANTHER" id="PTHR10492">
    <property type="match status" value="1"/>
</dbReference>
<dbReference type="GO" id="GO:0004386">
    <property type="term" value="F:helicase activity"/>
    <property type="evidence" value="ECO:0007669"/>
    <property type="project" value="UniProtKB-KW"/>
</dbReference>
<keyword evidence="1" id="KW-0347">Helicase</keyword>
<organism evidence="1 2">
    <name type="scientific">Trifolium medium</name>
    <dbReference type="NCBI Taxonomy" id="97028"/>
    <lineage>
        <taxon>Eukaryota</taxon>
        <taxon>Viridiplantae</taxon>
        <taxon>Streptophyta</taxon>
        <taxon>Embryophyta</taxon>
        <taxon>Tracheophyta</taxon>
        <taxon>Spermatophyta</taxon>
        <taxon>Magnoliopsida</taxon>
        <taxon>eudicotyledons</taxon>
        <taxon>Gunneridae</taxon>
        <taxon>Pentapetalae</taxon>
        <taxon>rosids</taxon>
        <taxon>fabids</taxon>
        <taxon>Fabales</taxon>
        <taxon>Fabaceae</taxon>
        <taxon>Papilionoideae</taxon>
        <taxon>50 kb inversion clade</taxon>
        <taxon>NPAAA clade</taxon>
        <taxon>Hologalegina</taxon>
        <taxon>IRL clade</taxon>
        <taxon>Trifolieae</taxon>
        <taxon>Trifolium</taxon>
    </lineage>
</organism>
<name>A0A392R858_9FABA</name>
<dbReference type="EMBL" id="LXQA010194136">
    <property type="protein sequence ID" value="MCI32282.1"/>
    <property type="molecule type" value="Genomic_DNA"/>
</dbReference>
<keyword evidence="1" id="KW-0067">ATP-binding</keyword>
<proteinExistence type="predicted"/>
<accession>A0A392R858</accession>
<dbReference type="AlphaFoldDB" id="A0A392R858"/>
<reference evidence="1 2" key="1">
    <citation type="journal article" date="2018" name="Front. Plant Sci.">
        <title>Red Clover (Trifolium pratense) and Zigzag Clover (T. medium) - A Picture of Genomic Similarities and Differences.</title>
        <authorList>
            <person name="Dluhosova J."/>
            <person name="Istvanek J."/>
            <person name="Nedelnik J."/>
            <person name="Repkova J."/>
        </authorList>
    </citation>
    <scope>NUCLEOTIDE SEQUENCE [LARGE SCALE GENOMIC DNA]</scope>
    <source>
        <strain evidence="2">cv. 10/8</strain>
        <tissue evidence="1">Leaf</tissue>
    </source>
</reference>
<evidence type="ECO:0000313" key="1">
    <source>
        <dbReference type="EMBL" id="MCI32282.1"/>
    </source>
</evidence>
<evidence type="ECO:0000313" key="2">
    <source>
        <dbReference type="Proteomes" id="UP000265520"/>
    </source>
</evidence>